<dbReference type="PROSITE" id="PS00108">
    <property type="entry name" value="PROTEIN_KINASE_ST"/>
    <property type="match status" value="1"/>
</dbReference>
<dbReference type="SUPFAM" id="SSF56112">
    <property type="entry name" value="Protein kinase-like (PK-like)"/>
    <property type="match status" value="1"/>
</dbReference>
<feature type="region of interest" description="Disordered" evidence="8">
    <location>
        <begin position="1"/>
        <end position="115"/>
    </location>
</feature>
<sequence>MFSKLRHPLRKRKSKSSRKSENDEFQPTVQRNLRDLSISDPQPHPLSEIPDFEKSPRPSQRTGYTSESQSSNEYSEPPTAVTSPDPDWAELKEDPRFTLSPRDHSFSPQDTRRPLARTNDFFRDAGVQTEKWQLNNLLASKDSSHSTLRLHNSSPRTRRRRDSVKTTSARSLSPIPSHDEIPFPRLNELSELSDTMSELDISGNSSGSAPKLAVLRWLKDPANETRQQLFAEVQSNSRIDLVPVIYPPADNPPFDLDQAHMIEADDAYQVARTITNTGARHFEVPPVSTFPIGEDLELYKKEIMFLTDRELAITGPHPAEPLGLVPHDFRRTPIVNNAPGTWKVTQQNELPISPDRVWMTGCVLGSGTFGRVLRVLHVPARKDLAMKVVYVKRPLPKIACIGLVNEIKVLTALAQIGHARAPFVMIPSLELDKFAWWDPTEGFLHMLYPFCPGGELWEYRGCLSPDELRMVAAELVLALRFLHIHGIVHSDLKPENIFVDTEGHLVLSDFGGAKFLTNGVLTRKTHEDVVCSLPYAAPELVFDGPEEETVYDEKIDWWSLGVVITVMTTGELLFYGNTADVQRQQNDLSNHLPKALPPHETAEDLRDFVQKLLTFEASDRITDDSVQEHPYFDSFRDSWDLILDRRMPAPIRYVRHAGGQARGYDVPVKESWDESDAQSGLFFISVLRGEGFQIPESSEYDVGMQLRMLTSA</sequence>
<keyword evidence="2" id="KW-0597">Phosphoprotein</keyword>
<keyword evidence="11" id="KW-1185">Reference proteome</keyword>
<dbReference type="Gene3D" id="3.30.200.20">
    <property type="entry name" value="Phosphorylase Kinase, domain 1"/>
    <property type="match status" value="1"/>
</dbReference>
<evidence type="ECO:0000256" key="4">
    <source>
        <dbReference type="ARBA" id="ARBA00022741"/>
    </source>
</evidence>
<feature type="compositionally biased region" description="Polar residues" evidence="8">
    <location>
        <begin position="145"/>
        <end position="155"/>
    </location>
</feature>
<evidence type="ECO:0000256" key="2">
    <source>
        <dbReference type="ARBA" id="ARBA00022553"/>
    </source>
</evidence>
<dbReference type="SMART" id="SM00220">
    <property type="entry name" value="S_TKc"/>
    <property type="match status" value="1"/>
</dbReference>
<organism evidence="10 11">
    <name type="scientific">Somion occarium</name>
    <dbReference type="NCBI Taxonomy" id="3059160"/>
    <lineage>
        <taxon>Eukaryota</taxon>
        <taxon>Fungi</taxon>
        <taxon>Dikarya</taxon>
        <taxon>Basidiomycota</taxon>
        <taxon>Agaricomycotina</taxon>
        <taxon>Agaricomycetes</taxon>
        <taxon>Polyporales</taxon>
        <taxon>Cerrenaceae</taxon>
        <taxon>Somion</taxon>
    </lineage>
</organism>
<evidence type="ECO:0000256" key="3">
    <source>
        <dbReference type="ARBA" id="ARBA00022679"/>
    </source>
</evidence>
<dbReference type="InterPro" id="IPR011009">
    <property type="entry name" value="Kinase-like_dom_sf"/>
</dbReference>
<evidence type="ECO:0000256" key="5">
    <source>
        <dbReference type="ARBA" id="ARBA00022777"/>
    </source>
</evidence>
<dbReference type="Gene3D" id="1.10.510.10">
    <property type="entry name" value="Transferase(Phosphotransferase) domain 1"/>
    <property type="match status" value="1"/>
</dbReference>
<keyword evidence="6 7" id="KW-0067">ATP-binding</keyword>
<evidence type="ECO:0000313" key="10">
    <source>
        <dbReference type="EMBL" id="CAL1709830.1"/>
    </source>
</evidence>
<dbReference type="InterPro" id="IPR017441">
    <property type="entry name" value="Protein_kinase_ATP_BS"/>
</dbReference>
<feature type="region of interest" description="Disordered" evidence="8">
    <location>
        <begin position="142"/>
        <end position="182"/>
    </location>
</feature>
<keyword evidence="4 7" id="KW-0547">Nucleotide-binding</keyword>
<keyword evidence="3" id="KW-0808">Transferase</keyword>
<dbReference type="EMBL" id="OZ037948">
    <property type="protein sequence ID" value="CAL1709830.1"/>
    <property type="molecule type" value="Genomic_DNA"/>
</dbReference>
<feature type="domain" description="Protein kinase" evidence="9">
    <location>
        <begin position="358"/>
        <end position="632"/>
    </location>
</feature>
<keyword evidence="5" id="KW-0418">Kinase</keyword>
<feature type="binding site" evidence="7">
    <location>
        <position position="387"/>
    </location>
    <ligand>
        <name>ATP</name>
        <dbReference type="ChEBI" id="CHEBI:30616"/>
    </ligand>
</feature>
<dbReference type="PROSITE" id="PS50011">
    <property type="entry name" value="PROTEIN_KINASE_DOM"/>
    <property type="match status" value="1"/>
</dbReference>
<dbReference type="InterPro" id="IPR000719">
    <property type="entry name" value="Prot_kinase_dom"/>
</dbReference>
<evidence type="ECO:0000259" key="9">
    <source>
        <dbReference type="PROSITE" id="PS50011"/>
    </source>
</evidence>
<reference evidence="11" key="1">
    <citation type="submission" date="2024-04" db="EMBL/GenBank/DDBJ databases">
        <authorList>
            <person name="Shaw F."/>
            <person name="Minotto A."/>
        </authorList>
    </citation>
    <scope>NUCLEOTIDE SEQUENCE [LARGE SCALE GENOMIC DNA]</scope>
</reference>
<feature type="compositionally biased region" description="Basic residues" evidence="8">
    <location>
        <begin position="1"/>
        <end position="17"/>
    </location>
</feature>
<evidence type="ECO:0000256" key="8">
    <source>
        <dbReference type="SAM" id="MobiDB-lite"/>
    </source>
</evidence>
<dbReference type="InterPro" id="IPR008271">
    <property type="entry name" value="Ser/Thr_kinase_AS"/>
</dbReference>
<gene>
    <name evidence="10" type="ORF">GFSPODELE1_LOCUS7516</name>
</gene>
<feature type="compositionally biased region" description="Polar residues" evidence="8">
    <location>
        <begin position="57"/>
        <end position="74"/>
    </location>
</feature>
<evidence type="ECO:0000256" key="1">
    <source>
        <dbReference type="ARBA" id="ARBA00022527"/>
    </source>
</evidence>
<keyword evidence="1" id="KW-0723">Serine/threonine-protein kinase</keyword>
<dbReference type="Pfam" id="PF00069">
    <property type="entry name" value="Pkinase"/>
    <property type="match status" value="1"/>
</dbReference>
<protein>
    <recommendedName>
        <fullName evidence="9">Protein kinase domain-containing protein</fullName>
    </recommendedName>
</protein>
<dbReference type="Proteomes" id="UP001497453">
    <property type="component" value="Chromosome 5"/>
</dbReference>
<feature type="compositionally biased region" description="Basic and acidic residues" evidence="8">
    <location>
        <begin position="89"/>
        <end position="113"/>
    </location>
</feature>
<evidence type="ECO:0000313" key="11">
    <source>
        <dbReference type="Proteomes" id="UP001497453"/>
    </source>
</evidence>
<dbReference type="PROSITE" id="PS00107">
    <property type="entry name" value="PROTEIN_KINASE_ATP"/>
    <property type="match status" value="1"/>
</dbReference>
<evidence type="ECO:0000256" key="6">
    <source>
        <dbReference type="ARBA" id="ARBA00022840"/>
    </source>
</evidence>
<proteinExistence type="predicted"/>
<accession>A0ABP1DQ18</accession>
<dbReference type="PANTHER" id="PTHR24351">
    <property type="entry name" value="RIBOSOMAL PROTEIN S6 KINASE"/>
    <property type="match status" value="1"/>
</dbReference>
<name>A0ABP1DQ18_9APHY</name>
<evidence type="ECO:0000256" key="7">
    <source>
        <dbReference type="PROSITE-ProRule" id="PRU10141"/>
    </source>
</evidence>